<sequence>MRGQSSNGPFGGRHGGFSVASNLRTGGPDGNPIKTDVLFDFPPF</sequence>
<organism evidence="2 3">
    <name type="scientific">Archangium gephyra</name>
    <dbReference type="NCBI Taxonomy" id="48"/>
    <lineage>
        <taxon>Bacteria</taxon>
        <taxon>Pseudomonadati</taxon>
        <taxon>Myxococcota</taxon>
        <taxon>Myxococcia</taxon>
        <taxon>Myxococcales</taxon>
        <taxon>Cystobacterineae</taxon>
        <taxon>Archangiaceae</taxon>
        <taxon>Archangium</taxon>
    </lineage>
</organism>
<evidence type="ECO:0000256" key="1">
    <source>
        <dbReference type="SAM" id="MobiDB-lite"/>
    </source>
</evidence>
<dbReference type="AlphaFoldDB" id="A0AAC8Q1M1"/>
<dbReference type="Proteomes" id="UP000035579">
    <property type="component" value="Chromosome"/>
</dbReference>
<dbReference type="EMBL" id="CP011509">
    <property type="protein sequence ID" value="AKI99293.1"/>
    <property type="molecule type" value="Genomic_DNA"/>
</dbReference>
<evidence type="ECO:0000313" key="2">
    <source>
        <dbReference type="EMBL" id="AKI99293.1"/>
    </source>
</evidence>
<accession>A0AAC8Q1M1</accession>
<evidence type="ECO:0000313" key="3">
    <source>
        <dbReference type="Proteomes" id="UP000035579"/>
    </source>
</evidence>
<protein>
    <submittedName>
        <fullName evidence="2">Uncharacterized protein</fullName>
    </submittedName>
</protein>
<dbReference type="KEGG" id="age:AA314_00920"/>
<gene>
    <name evidence="2" type="ORF">AA314_00920</name>
</gene>
<name>A0AAC8Q1M1_9BACT</name>
<feature type="region of interest" description="Disordered" evidence="1">
    <location>
        <begin position="1"/>
        <end position="44"/>
    </location>
</feature>
<reference evidence="2 3" key="1">
    <citation type="submission" date="2015-05" db="EMBL/GenBank/DDBJ databases">
        <title>Genome assembly of Archangium gephyra DSM 2261.</title>
        <authorList>
            <person name="Sharma G."/>
            <person name="Subramanian S."/>
        </authorList>
    </citation>
    <scope>NUCLEOTIDE SEQUENCE [LARGE SCALE GENOMIC DNA]</scope>
    <source>
        <strain evidence="2 3">DSM 2261</strain>
    </source>
</reference>
<proteinExistence type="predicted"/>